<name>X0XKS6_9ZZZZ</name>
<dbReference type="GO" id="GO:0006310">
    <property type="term" value="P:DNA recombination"/>
    <property type="evidence" value="ECO:0007669"/>
    <property type="project" value="UniProtKB-KW"/>
</dbReference>
<dbReference type="InterPro" id="IPR010998">
    <property type="entry name" value="Integrase_recombinase_N"/>
</dbReference>
<dbReference type="Pfam" id="PF00589">
    <property type="entry name" value="Phage_integrase"/>
    <property type="match status" value="1"/>
</dbReference>
<dbReference type="PROSITE" id="PS51898">
    <property type="entry name" value="TYR_RECOMBINASE"/>
    <property type="match status" value="1"/>
</dbReference>
<dbReference type="GO" id="GO:0015074">
    <property type="term" value="P:DNA integration"/>
    <property type="evidence" value="ECO:0007669"/>
    <property type="project" value="InterPro"/>
</dbReference>
<dbReference type="PANTHER" id="PTHR30349:SF41">
    <property type="entry name" value="INTEGRASE_RECOMBINASE PROTEIN MJ0367-RELATED"/>
    <property type="match status" value="1"/>
</dbReference>
<dbReference type="EMBL" id="BARS01049716">
    <property type="protein sequence ID" value="GAG35932.1"/>
    <property type="molecule type" value="Genomic_DNA"/>
</dbReference>
<dbReference type="SUPFAM" id="SSF56349">
    <property type="entry name" value="DNA breaking-rejoining enzymes"/>
    <property type="match status" value="1"/>
</dbReference>
<feature type="non-terminal residue" evidence="5">
    <location>
        <position position="240"/>
    </location>
</feature>
<dbReference type="InterPro" id="IPR050090">
    <property type="entry name" value="Tyrosine_recombinase_XerCD"/>
</dbReference>
<dbReference type="InterPro" id="IPR011010">
    <property type="entry name" value="DNA_brk_join_enz"/>
</dbReference>
<keyword evidence="2" id="KW-0233">DNA recombination</keyword>
<evidence type="ECO:0000256" key="1">
    <source>
        <dbReference type="ARBA" id="ARBA00023125"/>
    </source>
</evidence>
<evidence type="ECO:0000256" key="3">
    <source>
        <dbReference type="SAM" id="MobiDB-lite"/>
    </source>
</evidence>
<organism evidence="5">
    <name type="scientific">marine sediment metagenome</name>
    <dbReference type="NCBI Taxonomy" id="412755"/>
    <lineage>
        <taxon>unclassified sequences</taxon>
        <taxon>metagenomes</taxon>
        <taxon>ecological metagenomes</taxon>
    </lineage>
</organism>
<dbReference type="AlphaFoldDB" id="X0XKS6"/>
<sequence>IKYLQGAPRWPHRPNNGKDLGKLSPHSVQGHVRAIKAFLGWLVDDGYIESNPLAKFSLPKVPQYVIKTLTLEHIKLLLSAIDKTTSLGFMYYCIILILLDAGMRISELVNIKMTDLDIQLGLVTILGKGQKQRVVPLTRFTARELIRYIQNFRNNYGFVESPYLFPDNNGGHISTNSIQQYLRRLAEKAGLKDVKVTPHVFRHTFGTNAAARGVNAFMIKDMMGHSSLQTTNKYIHLQTA</sequence>
<dbReference type="Gene3D" id="1.10.150.130">
    <property type="match status" value="1"/>
</dbReference>
<feature type="region of interest" description="Disordered" evidence="3">
    <location>
        <begin position="1"/>
        <end position="24"/>
    </location>
</feature>
<dbReference type="PANTHER" id="PTHR30349">
    <property type="entry name" value="PHAGE INTEGRASE-RELATED"/>
    <property type="match status" value="1"/>
</dbReference>
<dbReference type="GO" id="GO:0003677">
    <property type="term" value="F:DNA binding"/>
    <property type="evidence" value="ECO:0007669"/>
    <property type="project" value="UniProtKB-KW"/>
</dbReference>
<proteinExistence type="predicted"/>
<protein>
    <recommendedName>
        <fullName evidence="4">Tyr recombinase domain-containing protein</fullName>
    </recommendedName>
</protein>
<feature type="domain" description="Tyr recombinase" evidence="4">
    <location>
        <begin position="64"/>
        <end position="240"/>
    </location>
</feature>
<evidence type="ECO:0000256" key="2">
    <source>
        <dbReference type="ARBA" id="ARBA00023172"/>
    </source>
</evidence>
<evidence type="ECO:0000259" key="4">
    <source>
        <dbReference type="PROSITE" id="PS51898"/>
    </source>
</evidence>
<dbReference type="Gene3D" id="1.10.443.10">
    <property type="entry name" value="Intergrase catalytic core"/>
    <property type="match status" value="1"/>
</dbReference>
<dbReference type="InterPro" id="IPR002104">
    <property type="entry name" value="Integrase_catalytic"/>
</dbReference>
<dbReference type="CDD" id="cd00397">
    <property type="entry name" value="DNA_BRE_C"/>
    <property type="match status" value="1"/>
</dbReference>
<accession>X0XKS6</accession>
<feature type="non-terminal residue" evidence="5">
    <location>
        <position position="1"/>
    </location>
</feature>
<keyword evidence="1" id="KW-0238">DNA-binding</keyword>
<evidence type="ECO:0000313" key="5">
    <source>
        <dbReference type="EMBL" id="GAG35932.1"/>
    </source>
</evidence>
<reference evidence="5" key="1">
    <citation type="journal article" date="2014" name="Front. Microbiol.">
        <title>High frequency of phylogenetically diverse reductive dehalogenase-homologous genes in deep subseafloor sedimentary metagenomes.</title>
        <authorList>
            <person name="Kawai M."/>
            <person name="Futagami T."/>
            <person name="Toyoda A."/>
            <person name="Takaki Y."/>
            <person name="Nishi S."/>
            <person name="Hori S."/>
            <person name="Arai W."/>
            <person name="Tsubouchi T."/>
            <person name="Morono Y."/>
            <person name="Uchiyama I."/>
            <person name="Ito T."/>
            <person name="Fujiyama A."/>
            <person name="Inagaki F."/>
            <person name="Takami H."/>
        </authorList>
    </citation>
    <scope>NUCLEOTIDE SEQUENCE</scope>
    <source>
        <strain evidence="5">Expedition CK06-06</strain>
    </source>
</reference>
<dbReference type="InterPro" id="IPR013762">
    <property type="entry name" value="Integrase-like_cat_sf"/>
</dbReference>
<comment type="caution">
    <text evidence="5">The sequence shown here is derived from an EMBL/GenBank/DDBJ whole genome shotgun (WGS) entry which is preliminary data.</text>
</comment>
<gene>
    <name evidence="5" type="ORF">S01H1_74315</name>
</gene>